<sequence length="164" mass="17374">MSNVQFPIANFRRGYTLVEILVSITIISIVFGAGYVAFREFARRQTLVSAVRGFTADLRVAQSQALAGKKPEKPECDLPYELTGYNFEITSSSSYKVEAKCTGGTVLIKNSNVPAEVSVSAGTANPILFKILGGGTNVVGVSTITLSAYGQSQQITVGTGGIIE</sequence>
<dbReference type="Proteomes" id="UP000178812">
    <property type="component" value="Unassembled WGS sequence"/>
</dbReference>
<dbReference type="AlphaFoldDB" id="A0A1F7WQX0"/>
<dbReference type="InterPro" id="IPR045584">
    <property type="entry name" value="Pilin-like"/>
</dbReference>
<keyword evidence="1" id="KW-0472">Membrane</keyword>
<accession>A0A1F7WQX0</accession>
<protein>
    <recommendedName>
        <fullName evidence="4">General secretion pathway GspH domain-containing protein</fullName>
    </recommendedName>
</protein>
<keyword evidence="1" id="KW-1133">Transmembrane helix</keyword>
<evidence type="ECO:0000313" key="2">
    <source>
        <dbReference type="EMBL" id="OGM05200.1"/>
    </source>
</evidence>
<evidence type="ECO:0000256" key="1">
    <source>
        <dbReference type="SAM" id="Phobius"/>
    </source>
</evidence>
<dbReference type="Pfam" id="PF07963">
    <property type="entry name" value="N_methyl"/>
    <property type="match status" value="1"/>
</dbReference>
<dbReference type="EMBL" id="MGFM01000043">
    <property type="protein sequence ID" value="OGM05200.1"/>
    <property type="molecule type" value="Genomic_DNA"/>
</dbReference>
<evidence type="ECO:0000313" key="3">
    <source>
        <dbReference type="Proteomes" id="UP000178812"/>
    </source>
</evidence>
<dbReference type="SUPFAM" id="SSF54523">
    <property type="entry name" value="Pili subunits"/>
    <property type="match status" value="1"/>
</dbReference>
<reference evidence="2 3" key="1">
    <citation type="journal article" date="2016" name="Nat. Commun.">
        <title>Thousands of microbial genomes shed light on interconnected biogeochemical processes in an aquifer system.</title>
        <authorList>
            <person name="Anantharaman K."/>
            <person name="Brown C.T."/>
            <person name="Hug L.A."/>
            <person name="Sharon I."/>
            <person name="Castelle C.J."/>
            <person name="Probst A.J."/>
            <person name="Thomas B.C."/>
            <person name="Singh A."/>
            <person name="Wilkins M.J."/>
            <person name="Karaoz U."/>
            <person name="Brodie E.L."/>
            <person name="Williams K.H."/>
            <person name="Hubbard S.S."/>
            <person name="Banfield J.F."/>
        </authorList>
    </citation>
    <scope>NUCLEOTIDE SEQUENCE [LARGE SCALE GENOMIC DNA]</scope>
</reference>
<dbReference type="NCBIfam" id="TIGR02532">
    <property type="entry name" value="IV_pilin_GFxxxE"/>
    <property type="match status" value="1"/>
</dbReference>
<keyword evidence="1" id="KW-0812">Transmembrane</keyword>
<comment type="caution">
    <text evidence="2">The sequence shown here is derived from an EMBL/GenBank/DDBJ whole genome shotgun (WGS) entry which is preliminary data.</text>
</comment>
<feature type="transmembrane region" description="Helical" evidence="1">
    <location>
        <begin position="20"/>
        <end position="38"/>
    </location>
</feature>
<organism evidence="2 3">
    <name type="scientific">Candidatus Woesebacteria bacterium GWB1_43_5</name>
    <dbReference type="NCBI Taxonomy" id="1802474"/>
    <lineage>
        <taxon>Bacteria</taxon>
        <taxon>Candidatus Woeseibacteriota</taxon>
    </lineage>
</organism>
<name>A0A1F7WQX0_9BACT</name>
<evidence type="ECO:0008006" key="4">
    <source>
        <dbReference type="Google" id="ProtNLM"/>
    </source>
</evidence>
<dbReference type="InterPro" id="IPR012902">
    <property type="entry name" value="N_methyl_site"/>
</dbReference>
<proteinExistence type="predicted"/>
<gene>
    <name evidence="2" type="ORF">A2125_01710</name>
</gene>
<dbReference type="Gene3D" id="3.30.700.10">
    <property type="entry name" value="Glycoprotein, Type 4 Pilin"/>
    <property type="match status" value="1"/>
</dbReference>